<organism evidence="1 2">
    <name type="scientific">Melia azedarach</name>
    <name type="common">Chinaberry tree</name>
    <dbReference type="NCBI Taxonomy" id="155640"/>
    <lineage>
        <taxon>Eukaryota</taxon>
        <taxon>Viridiplantae</taxon>
        <taxon>Streptophyta</taxon>
        <taxon>Embryophyta</taxon>
        <taxon>Tracheophyta</taxon>
        <taxon>Spermatophyta</taxon>
        <taxon>Magnoliopsida</taxon>
        <taxon>eudicotyledons</taxon>
        <taxon>Gunneridae</taxon>
        <taxon>Pentapetalae</taxon>
        <taxon>rosids</taxon>
        <taxon>malvids</taxon>
        <taxon>Sapindales</taxon>
        <taxon>Meliaceae</taxon>
        <taxon>Melia</taxon>
    </lineage>
</organism>
<dbReference type="Proteomes" id="UP001164539">
    <property type="component" value="Chromosome 4"/>
</dbReference>
<accession>A0ACC1YB40</accession>
<proteinExistence type="predicted"/>
<name>A0ACC1YB40_MELAZ</name>
<comment type="caution">
    <text evidence="1">The sequence shown here is derived from an EMBL/GenBank/DDBJ whole genome shotgun (WGS) entry which is preliminary data.</text>
</comment>
<protein>
    <submittedName>
        <fullName evidence="1">AP2-like ethylene-responsive transcription factor</fullName>
    </submittedName>
</protein>
<sequence>MFFFLIIKQRNPRSNVLEKIKPKRNLAILQTIITVIINNNNANSPNSSGRRSSIYRGVTRHRWTGRFEAHLWDKSSWNNIQNKKGKQGAYDCEEAAARTYDLAALKYWGPETTLNFQIENYKKELEEMQKVSKEEYLASLRRRSSGFSRGVSKYRGVARHHHNGRWEARIGRVFGNKYLYLGTYNTQEEAAAAYDMAAIEYRGANAVTNFDVSHYIERLKKKGILLLDHNQDPLPNSSTESEEAEADAEVEQPQPQPEQQQQQQQPALLLPHQEQDQQEIASTQLQYTQLPQCLDATACAMMVADPGDEHELTWSFCLDTAVGLTPHPFPDIPLGNAGELLDLFDDTGFEDNIDLIFGTEEIEGCNNNVVVENEEGNINNMGYSTSCGVAGNMEEDSEKIVVSRLLSDSSSNSSPSSSSTTTSISCNYCV</sequence>
<evidence type="ECO:0000313" key="1">
    <source>
        <dbReference type="EMBL" id="KAJ4720493.1"/>
    </source>
</evidence>
<gene>
    <name evidence="1" type="ORF">OWV82_008315</name>
</gene>
<reference evidence="1 2" key="1">
    <citation type="journal article" date="2023" name="Science">
        <title>Complex scaffold remodeling in plant triterpene biosynthesis.</title>
        <authorList>
            <person name="De La Pena R."/>
            <person name="Hodgson H."/>
            <person name="Liu J.C."/>
            <person name="Stephenson M.J."/>
            <person name="Martin A.C."/>
            <person name="Owen C."/>
            <person name="Harkess A."/>
            <person name="Leebens-Mack J."/>
            <person name="Jimenez L.E."/>
            <person name="Osbourn A."/>
            <person name="Sattely E.S."/>
        </authorList>
    </citation>
    <scope>NUCLEOTIDE SEQUENCE [LARGE SCALE GENOMIC DNA]</scope>
    <source>
        <strain evidence="2">cv. JPN11</strain>
        <tissue evidence="1">Leaf</tissue>
    </source>
</reference>
<dbReference type="EMBL" id="CM051397">
    <property type="protein sequence ID" value="KAJ4720493.1"/>
    <property type="molecule type" value="Genomic_DNA"/>
</dbReference>
<evidence type="ECO:0000313" key="2">
    <source>
        <dbReference type="Proteomes" id="UP001164539"/>
    </source>
</evidence>
<keyword evidence="2" id="KW-1185">Reference proteome</keyword>